<name>A0A1C4CJY5_9GAMM</name>
<reference evidence="2" key="1">
    <citation type="submission" date="2016-08" db="EMBL/GenBank/DDBJ databases">
        <authorList>
            <person name="Varghese N."/>
            <person name="Submissions Spin"/>
        </authorList>
    </citation>
    <scope>NUCLEOTIDE SEQUENCE [LARGE SCALE GENOMIC DNA]</scope>
    <source>
        <strain evidence="2">R-53248</strain>
    </source>
</reference>
<evidence type="ECO:0000313" key="1">
    <source>
        <dbReference type="EMBL" id="SCC19313.1"/>
    </source>
</evidence>
<sequence>MASGIWHLACQTYALNLFQFHRSLNQIQFLLSSPKSFRVAKSATLSARLSPIPKLLSKTSLLSKSALVFALLLLLSYKQDTEALTVKTTNTIYGSAPYLTFDGGPTKVTDTDTFLAIELPDGRTITPSTNTSSSTNPIRLPNGNFTFNDIHMVLPSGSDSISLNNLITQGKWGDDDGDGQGVNGVTASGSIDLIIKDKDGNTINRSDSLSICGAPYKVTLSSTGGNLVTQYGVPNRSTFGGGTAEYYITLSSPVICSVRPNLLLGGTTGIDSRDGPYRAGPSNIWNPDKGFLVQSTSSLSYDRNFPTTGSDGLYFDLDIGGIDGSQLSWSIYTSGDISATVIWTRPRSGSHQDPFMGTVQNDAWIRNKSRNVTRVTLNGPRASSSQINSNYPSSLRRPSLPQTFELVGRDRSGNEVKYGFVLRQWFVNRDVQMAHVSNQATWCNSLGYRMPRVSDLTNAKCGVDNSWFPCVNGIDGASPSSDGYYYQRHIGAGFFTEWGSMGYSSDAGFVDGVYWTSDATGSNQFFVSSGTGAVRSDSSGYYTVCTAP</sequence>
<dbReference type="AlphaFoldDB" id="A0A1C4CJY5"/>
<dbReference type="RefSeq" id="WP_091349478.1">
    <property type="nucleotide sequence ID" value="NZ_FMAQ01000009.1"/>
</dbReference>
<dbReference type="Proteomes" id="UP000199670">
    <property type="component" value="Unassembled WGS sequence"/>
</dbReference>
<accession>A0A1C4CJY5</accession>
<gene>
    <name evidence="1" type="ORF">GA0061081_10941</name>
</gene>
<dbReference type="EMBL" id="FMAQ01000009">
    <property type="protein sequence ID" value="SCC19313.1"/>
    <property type="molecule type" value="Genomic_DNA"/>
</dbReference>
<protein>
    <submittedName>
        <fullName evidence="1">Uncharacterized protein</fullName>
    </submittedName>
</protein>
<organism evidence="1 2">
    <name type="scientific">Gilliamella bombicola</name>
    <dbReference type="NCBI Taxonomy" id="1798182"/>
    <lineage>
        <taxon>Bacteria</taxon>
        <taxon>Pseudomonadati</taxon>
        <taxon>Pseudomonadota</taxon>
        <taxon>Gammaproteobacteria</taxon>
        <taxon>Orbales</taxon>
        <taxon>Orbaceae</taxon>
        <taxon>Gilliamella</taxon>
    </lineage>
</organism>
<keyword evidence="2" id="KW-1185">Reference proteome</keyword>
<evidence type="ECO:0000313" key="2">
    <source>
        <dbReference type="Proteomes" id="UP000199670"/>
    </source>
</evidence>
<dbReference type="OrthoDB" id="7057572at2"/>
<proteinExistence type="predicted"/>